<proteinExistence type="predicted"/>
<dbReference type="EMBL" id="JACOPD010000001">
    <property type="protein sequence ID" value="MBC5679679.1"/>
    <property type="molecule type" value="Genomic_DNA"/>
</dbReference>
<protein>
    <submittedName>
        <fullName evidence="1">DUF2290 domain-containing protein</fullName>
    </submittedName>
</protein>
<name>A0ABR7FWU9_9FIRM</name>
<gene>
    <name evidence="1" type="ORF">H8S01_01705</name>
</gene>
<accession>A0ABR7FWU9</accession>
<organism evidence="1 2">
    <name type="scientific">Lachnospira hominis</name>
    <name type="common">ex Liu et al. 2021</name>
    <dbReference type="NCBI Taxonomy" id="2763051"/>
    <lineage>
        <taxon>Bacteria</taxon>
        <taxon>Bacillati</taxon>
        <taxon>Bacillota</taxon>
        <taxon>Clostridia</taxon>
        <taxon>Lachnospirales</taxon>
        <taxon>Lachnospiraceae</taxon>
        <taxon>Lachnospira</taxon>
    </lineage>
</organism>
<keyword evidence="2" id="KW-1185">Reference proteome</keyword>
<reference evidence="1 2" key="1">
    <citation type="submission" date="2020-08" db="EMBL/GenBank/DDBJ databases">
        <title>Genome public.</title>
        <authorList>
            <person name="Liu C."/>
            <person name="Sun Q."/>
        </authorList>
    </citation>
    <scope>NUCLEOTIDE SEQUENCE [LARGE SCALE GENOMIC DNA]</scope>
    <source>
        <strain evidence="1 2">NSJ-43</strain>
    </source>
</reference>
<evidence type="ECO:0000313" key="1">
    <source>
        <dbReference type="EMBL" id="MBC5679679.1"/>
    </source>
</evidence>
<dbReference type="Pfam" id="PF10053">
    <property type="entry name" value="DUF2290"/>
    <property type="match status" value="1"/>
</dbReference>
<dbReference type="InterPro" id="IPR018742">
    <property type="entry name" value="DUF2290"/>
</dbReference>
<sequence length="214" mass="25386">MNSYELIMKDIKATISKYLECKMIVNPLFAEKKCNDFSISSNHNQTGIQKDAKFSEVYQNICNQNDYLFMFNDGGVIQIDYKFYMKSISEACLIYYPCPNELMYDGYLDKMKTYIRLEYTEDRTQYSAVSHPKAHIHIGNYNDLRIGVKRVPTLSEFMELIMYLNYHEDWIKIKNVTSEDELIKMVEDIIRERKEMTVQGCLESYEEQFFSITL</sequence>
<comment type="caution">
    <text evidence="1">The sequence shown here is derived from an EMBL/GenBank/DDBJ whole genome shotgun (WGS) entry which is preliminary data.</text>
</comment>
<dbReference type="Proteomes" id="UP000628463">
    <property type="component" value="Unassembled WGS sequence"/>
</dbReference>
<evidence type="ECO:0000313" key="2">
    <source>
        <dbReference type="Proteomes" id="UP000628463"/>
    </source>
</evidence>
<dbReference type="RefSeq" id="WP_186835953.1">
    <property type="nucleotide sequence ID" value="NZ_JACOPD010000001.1"/>
</dbReference>